<proteinExistence type="predicted"/>
<comment type="caution">
    <text evidence="2">The sequence shown here is derived from an EMBL/GenBank/DDBJ whole genome shotgun (WGS) entry which is preliminary data.</text>
</comment>
<evidence type="ECO:0000313" key="2">
    <source>
        <dbReference type="EMBL" id="GAH70376.1"/>
    </source>
</evidence>
<name>X1HJS2_9ZZZZ</name>
<reference evidence="2" key="1">
    <citation type="journal article" date="2014" name="Front. Microbiol.">
        <title>High frequency of phylogenetically diverse reductive dehalogenase-homologous genes in deep subseafloor sedimentary metagenomes.</title>
        <authorList>
            <person name="Kawai M."/>
            <person name="Futagami T."/>
            <person name="Toyoda A."/>
            <person name="Takaki Y."/>
            <person name="Nishi S."/>
            <person name="Hori S."/>
            <person name="Arai W."/>
            <person name="Tsubouchi T."/>
            <person name="Morono Y."/>
            <person name="Uchiyama I."/>
            <person name="Ito T."/>
            <person name="Fujiyama A."/>
            <person name="Inagaki F."/>
            <person name="Takami H."/>
        </authorList>
    </citation>
    <scope>NUCLEOTIDE SEQUENCE</scope>
    <source>
        <strain evidence="2">Expedition CK06-06</strain>
    </source>
</reference>
<organism evidence="2">
    <name type="scientific">marine sediment metagenome</name>
    <dbReference type="NCBI Taxonomy" id="412755"/>
    <lineage>
        <taxon>unclassified sequences</taxon>
        <taxon>metagenomes</taxon>
        <taxon>ecological metagenomes</taxon>
    </lineage>
</organism>
<gene>
    <name evidence="2" type="ORF">S03H2_52982</name>
</gene>
<accession>X1HJS2</accession>
<feature type="transmembrane region" description="Helical" evidence="1">
    <location>
        <begin position="12"/>
        <end position="31"/>
    </location>
</feature>
<dbReference type="Pfam" id="PF12732">
    <property type="entry name" value="YtxH"/>
    <property type="match status" value="1"/>
</dbReference>
<keyword evidence="1" id="KW-1133">Transmembrane helix</keyword>
<keyword evidence="1" id="KW-0472">Membrane</keyword>
<sequence length="46" mass="4847">MSNDRGASFFEITFSFLMGTAAGFILGVLFAPASGTETRKKIGETA</sequence>
<dbReference type="InterPro" id="IPR024623">
    <property type="entry name" value="YtxH"/>
</dbReference>
<evidence type="ECO:0000256" key="1">
    <source>
        <dbReference type="SAM" id="Phobius"/>
    </source>
</evidence>
<protein>
    <recommendedName>
        <fullName evidence="3">YtxH domain-containing protein</fullName>
    </recommendedName>
</protein>
<evidence type="ECO:0008006" key="3">
    <source>
        <dbReference type="Google" id="ProtNLM"/>
    </source>
</evidence>
<feature type="non-terminal residue" evidence="2">
    <location>
        <position position="46"/>
    </location>
</feature>
<dbReference type="AlphaFoldDB" id="X1HJS2"/>
<dbReference type="EMBL" id="BARU01033697">
    <property type="protein sequence ID" value="GAH70376.1"/>
    <property type="molecule type" value="Genomic_DNA"/>
</dbReference>
<keyword evidence="1" id="KW-0812">Transmembrane</keyword>